<evidence type="ECO:0000259" key="1">
    <source>
        <dbReference type="Pfam" id="PF18480"/>
    </source>
</evidence>
<feature type="domain" description="DUF5615" evidence="1">
    <location>
        <begin position="5"/>
        <end position="116"/>
    </location>
</feature>
<proteinExistence type="predicted"/>
<dbReference type="HOGENOM" id="CLU_159245_0_0_3"/>
<name>A0A073CPD7_PLAA1</name>
<reference evidence="2 3" key="1">
    <citation type="journal article" date="2014" name="Appl. Environ. Microbiol.">
        <title>Elucidation of insertion elements encoded on plasmids and in vitro construction of shuttle vectors from the toxic cyanobacterium Planktothrix.</title>
        <authorList>
            <person name="Christiansen G."/>
            <person name="Goesmann A."/>
            <person name="Kurmayer R."/>
        </authorList>
    </citation>
    <scope>NUCLEOTIDE SEQUENCE [LARGE SCALE GENOMIC DNA]</scope>
    <source>
        <strain evidence="2 3">NIVA-CYA 126/8</strain>
    </source>
</reference>
<dbReference type="Pfam" id="PF18480">
    <property type="entry name" value="DUF5615"/>
    <property type="match status" value="1"/>
</dbReference>
<sequence length="123" mass="14181">MSRIRLYLDEDTIKAALIQALRSADLDVVTVADVNRLGYSDEDQLLWAIEQGRIIYSFNIGDFCHLHRDFMVQEISHAGIILVPQQKYSIGQQLQGLLKLVSQYSAEDMINQLLFLSYYIEQK</sequence>
<dbReference type="eggNOG" id="COG4634">
    <property type="taxonomic scope" value="Bacteria"/>
</dbReference>
<evidence type="ECO:0000313" key="2">
    <source>
        <dbReference type="EMBL" id="KEI65835.1"/>
    </source>
</evidence>
<accession>A0A073CPD7</accession>
<dbReference type="STRING" id="388467.A19Y_0663"/>
<dbReference type="AlphaFoldDB" id="A0A073CPD7"/>
<evidence type="ECO:0000313" key="3">
    <source>
        <dbReference type="Proteomes" id="UP000027395"/>
    </source>
</evidence>
<dbReference type="RefSeq" id="WP_027254697.1">
    <property type="nucleotide sequence ID" value="NZ_CM002803.1"/>
</dbReference>
<dbReference type="InterPro" id="IPR041049">
    <property type="entry name" value="DUF5615"/>
</dbReference>
<organism evidence="2 3">
    <name type="scientific">Planktothrix agardhii (strain NIVA-CYA 126/8)</name>
    <dbReference type="NCBI Taxonomy" id="388467"/>
    <lineage>
        <taxon>Bacteria</taxon>
        <taxon>Bacillati</taxon>
        <taxon>Cyanobacteriota</taxon>
        <taxon>Cyanophyceae</taxon>
        <taxon>Oscillatoriophycideae</taxon>
        <taxon>Oscillatoriales</taxon>
        <taxon>Microcoleaceae</taxon>
        <taxon>Planktothrix</taxon>
    </lineage>
</organism>
<dbReference type="PATRIC" id="fig|388467.6.peg.601"/>
<keyword evidence="3" id="KW-1185">Reference proteome</keyword>
<gene>
    <name evidence="2" type="ORF">A19Y_0663</name>
</gene>
<dbReference type="Proteomes" id="UP000027395">
    <property type="component" value="Chromosome"/>
</dbReference>
<dbReference type="EMBL" id="CM002803">
    <property type="protein sequence ID" value="KEI65835.1"/>
    <property type="molecule type" value="Genomic_DNA"/>
</dbReference>
<protein>
    <recommendedName>
        <fullName evidence="1">DUF5615 domain-containing protein</fullName>
    </recommendedName>
</protein>